<accession>A0A645DBY1</accession>
<evidence type="ECO:0000313" key="1">
    <source>
        <dbReference type="EMBL" id="MPM86864.1"/>
    </source>
</evidence>
<protein>
    <submittedName>
        <fullName evidence="1">Uncharacterized protein</fullName>
    </submittedName>
</protein>
<comment type="caution">
    <text evidence="1">The sequence shown here is derived from an EMBL/GenBank/DDBJ whole genome shotgun (WGS) entry which is preliminary data.</text>
</comment>
<dbReference type="EMBL" id="VSSQ01034805">
    <property type="protein sequence ID" value="MPM86864.1"/>
    <property type="molecule type" value="Genomic_DNA"/>
</dbReference>
<gene>
    <name evidence="1" type="ORF">SDC9_133956</name>
</gene>
<reference evidence="1" key="1">
    <citation type="submission" date="2019-08" db="EMBL/GenBank/DDBJ databases">
        <authorList>
            <person name="Kucharzyk K."/>
            <person name="Murdoch R.W."/>
            <person name="Higgins S."/>
            <person name="Loffler F."/>
        </authorList>
    </citation>
    <scope>NUCLEOTIDE SEQUENCE</scope>
</reference>
<dbReference type="AlphaFoldDB" id="A0A645DBY1"/>
<sequence>MRYFIHVHECHAQLFGYATRRFKVRSVCVIQHIAFNRFGRSAGHLSGINLHILVVRTDKVATNNGIE</sequence>
<name>A0A645DBY1_9ZZZZ</name>
<organism evidence="1">
    <name type="scientific">bioreactor metagenome</name>
    <dbReference type="NCBI Taxonomy" id="1076179"/>
    <lineage>
        <taxon>unclassified sequences</taxon>
        <taxon>metagenomes</taxon>
        <taxon>ecological metagenomes</taxon>
    </lineage>
</organism>
<proteinExistence type="predicted"/>